<sequence length="212" mass="22307">MRLLTLALAAATILGTSSLAHADGVTFIVSEDASGSFNNQTFTNKLITLTLSYSADTIAGFIAGGNFVGPNTFEFGTGYPGTTSTLSIEGIGTYVTDLGIFHYSAFEISEQDDIGDLSMPYDLYIPNFTQSIGPVTSILPYTDPGVGCVVDIYTPCPPFFDTDGGEVFVTSIGGTWTQEMIVTTTPEPSSLILLGTGLLGFAGAVRRRLAHS</sequence>
<dbReference type="EMBL" id="JACHDZ010000001">
    <property type="protein sequence ID" value="MBB5342464.1"/>
    <property type="molecule type" value="Genomic_DNA"/>
</dbReference>
<keyword evidence="1" id="KW-0732">Signal</keyword>
<protein>
    <recommendedName>
        <fullName evidence="2">Ice-binding protein C-terminal domain-containing protein</fullName>
    </recommendedName>
</protein>
<feature type="signal peptide" evidence="1">
    <location>
        <begin position="1"/>
        <end position="22"/>
    </location>
</feature>
<dbReference type="Pfam" id="PF07589">
    <property type="entry name" value="PEP-CTERM"/>
    <property type="match status" value="1"/>
</dbReference>
<name>A0A7W8J6Z9_9BACT</name>
<reference evidence="3 4" key="1">
    <citation type="submission" date="2020-08" db="EMBL/GenBank/DDBJ databases">
        <title>Genomic Encyclopedia of Type Strains, Phase IV (KMG-V): Genome sequencing to study the core and pangenomes of soil and plant-associated prokaryotes.</title>
        <authorList>
            <person name="Whitman W."/>
        </authorList>
    </citation>
    <scope>NUCLEOTIDE SEQUENCE [LARGE SCALE GENOMIC DNA]</scope>
    <source>
        <strain evidence="3 4">M8US30</strain>
    </source>
</reference>
<comment type="caution">
    <text evidence="3">The sequence shown here is derived from an EMBL/GenBank/DDBJ whole genome shotgun (WGS) entry which is preliminary data.</text>
</comment>
<evidence type="ECO:0000256" key="1">
    <source>
        <dbReference type="SAM" id="SignalP"/>
    </source>
</evidence>
<dbReference type="NCBIfam" id="TIGR02595">
    <property type="entry name" value="PEP_CTERM"/>
    <property type="match status" value="1"/>
</dbReference>
<dbReference type="AlphaFoldDB" id="A0A7W8J6Z9"/>
<evidence type="ECO:0000313" key="3">
    <source>
        <dbReference type="EMBL" id="MBB5342464.1"/>
    </source>
</evidence>
<organism evidence="3 4">
    <name type="scientific">Tunturiibacter lichenicola</name>
    <dbReference type="NCBI Taxonomy" id="2051959"/>
    <lineage>
        <taxon>Bacteria</taxon>
        <taxon>Pseudomonadati</taxon>
        <taxon>Acidobacteriota</taxon>
        <taxon>Terriglobia</taxon>
        <taxon>Terriglobales</taxon>
        <taxon>Acidobacteriaceae</taxon>
        <taxon>Tunturiibacter</taxon>
    </lineage>
</organism>
<feature type="chain" id="PRO_5030893838" description="Ice-binding protein C-terminal domain-containing protein" evidence="1">
    <location>
        <begin position="23"/>
        <end position="212"/>
    </location>
</feature>
<feature type="domain" description="Ice-binding protein C-terminal" evidence="2">
    <location>
        <begin position="184"/>
        <end position="207"/>
    </location>
</feature>
<evidence type="ECO:0000259" key="2">
    <source>
        <dbReference type="Pfam" id="PF07589"/>
    </source>
</evidence>
<proteinExistence type="predicted"/>
<gene>
    <name evidence="3" type="ORF">HDF10_000414</name>
</gene>
<dbReference type="InterPro" id="IPR013424">
    <property type="entry name" value="Ice-binding_C"/>
</dbReference>
<dbReference type="Proteomes" id="UP000569092">
    <property type="component" value="Unassembled WGS sequence"/>
</dbReference>
<evidence type="ECO:0000313" key="4">
    <source>
        <dbReference type="Proteomes" id="UP000569092"/>
    </source>
</evidence>
<accession>A0A7W8J6Z9</accession>